<evidence type="ECO:0000313" key="5">
    <source>
        <dbReference type="Proteomes" id="UP000275846"/>
    </source>
</evidence>
<evidence type="ECO:0000259" key="3">
    <source>
        <dbReference type="Pfam" id="PF05347"/>
    </source>
</evidence>
<gene>
    <name evidence="4" type="ORF">SSLN_LOCUS15288</name>
</gene>
<feature type="domain" description="Complex 1 LYR protein" evidence="3">
    <location>
        <begin position="8"/>
        <end position="63"/>
    </location>
</feature>
<keyword evidence="5" id="KW-1185">Reference proteome</keyword>
<comment type="similarity">
    <text evidence="1">Belongs to the complex I LYR family. LYRM9 subfamily.</text>
</comment>
<dbReference type="AlphaFoldDB" id="A0A183TFP0"/>
<dbReference type="InterPro" id="IPR045291">
    <property type="entry name" value="Complex1_LYR_LYRM9"/>
</dbReference>
<protein>
    <recommendedName>
        <fullName evidence="2">LYR motif-containing protein 9</fullName>
    </recommendedName>
</protein>
<dbReference type="InterPro" id="IPR008011">
    <property type="entry name" value="Complex1_LYR_dom"/>
</dbReference>
<evidence type="ECO:0000256" key="2">
    <source>
        <dbReference type="ARBA" id="ARBA00026234"/>
    </source>
</evidence>
<dbReference type="PANTHER" id="PTHR47061:SF1">
    <property type="entry name" value="LYR MOTIF-CONTAINING PROTEIN 9"/>
    <property type="match status" value="1"/>
</dbReference>
<evidence type="ECO:0000313" key="4">
    <source>
        <dbReference type="EMBL" id="VDM01674.1"/>
    </source>
</evidence>
<dbReference type="InterPro" id="IPR052151">
    <property type="entry name" value="Complex_I_LYR"/>
</dbReference>
<evidence type="ECO:0000313" key="6">
    <source>
        <dbReference type="WBParaSite" id="SSLN_0001586201-mRNA-1"/>
    </source>
</evidence>
<dbReference type="EMBL" id="UYSU01039777">
    <property type="protein sequence ID" value="VDM01674.1"/>
    <property type="molecule type" value="Genomic_DNA"/>
</dbReference>
<reference evidence="6" key="1">
    <citation type="submission" date="2016-06" db="UniProtKB">
        <authorList>
            <consortium name="WormBaseParasite"/>
        </authorList>
    </citation>
    <scope>IDENTIFICATION</scope>
</reference>
<dbReference type="PANTHER" id="PTHR47061">
    <property type="entry name" value="LYR MOTIF-CONTAINING PROTEIN 9"/>
    <property type="match status" value="1"/>
</dbReference>
<proteinExistence type="inferred from homology"/>
<name>A0A183TFP0_SCHSO</name>
<dbReference type="OrthoDB" id="190541at2759"/>
<dbReference type="Pfam" id="PF05347">
    <property type="entry name" value="Complex1_LYR"/>
    <property type="match status" value="1"/>
</dbReference>
<organism evidence="6">
    <name type="scientific">Schistocephalus solidus</name>
    <name type="common">Tapeworm</name>
    <dbReference type="NCBI Taxonomy" id="70667"/>
    <lineage>
        <taxon>Eukaryota</taxon>
        <taxon>Metazoa</taxon>
        <taxon>Spiralia</taxon>
        <taxon>Lophotrochozoa</taxon>
        <taxon>Platyhelminthes</taxon>
        <taxon>Cestoda</taxon>
        <taxon>Eucestoda</taxon>
        <taxon>Diphyllobothriidea</taxon>
        <taxon>Diphyllobothriidae</taxon>
        <taxon>Schistocephalus</taxon>
    </lineage>
</organism>
<dbReference type="Proteomes" id="UP000275846">
    <property type="component" value="Unassembled WGS sequence"/>
</dbReference>
<evidence type="ECO:0000256" key="1">
    <source>
        <dbReference type="ARBA" id="ARBA00025757"/>
    </source>
</evidence>
<accession>A0A183TFP0</accession>
<dbReference type="CDD" id="cd20269">
    <property type="entry name" value="Complex1_LYR_LYRM9"/>
    <property type="match status" value="1"/>
</dbReference>
<reference evidence="4 5" key="2">
    <citation type="submission" date="2018-11" db="EMBL/GenBank/DDBJ databases">
        <authorList>
            <consortium name="Pathogen Informatics"/>
        </authorList>
    </citation>
    <scope>NUCLEOTIDE SEQUENCE [LARGE SCALE GENOMIC DNA]</scope>
    <source>
        <strain evidence="4 5">NST_G2</strain>
    </source>
</reference>
<sequence>MAQQLPKTALQLYAYLLRRTRFLPESVQPFYRNQIRQHFKSHADEDDPKTLRIMMAQGISDMDWLVAKVVMNVKKEPGDLVQLRSKQLRRRNWKTALDANCRTHAAMWGTDANPQVAANSARTGHKFKFSEPELLARSDYRVSRELLDSWFTGAQSINKSYDLPNPYSVLRLSLARTIGHSGRAQANTFSNADAGEPVGRAIITPPCNTVY</sequence>
<dbReference type="WBParaSite" id="SSLN_0001586201-mRNA-1">
    <property type="protein sequence ID" value="SSLN_0001586201-mRNA-1"/>
    <property type="gene ID" value="SSLN_0001586201"/>
</dbReference>